<reference evidence="1 2" key="1">
    <citation type="submission" date="2015-04" db="EMBL/GenBank/DDBJ databases">
        <authorList>
            <person name="Syromyatnikov M.Y."/>
            <person name="Popov V.N."/>
        </authorList>
    </citation>
    <scope>NUCLEOTIDE SEQUENCE [LARGE SCALE GENOMIC DNA]</scope>
</reference>
<name>A0A1J1I769_9DIPT</name>
<evidence type="ECO:0000313" key="2">
    <source>
        <dbReference type="Proteomes" id="UP000183832"/>
    </source>
</evidence>
<protein>
    <submittedName>
        <fullName evidence="1">CLUMA_CG009588, isoform A</fullName>
    </submittedName>
</protein>
<dbReference type="EMBL" id="CVRI01000043">
    <property type="protein sequence ID" value="CRK96159.1"/>
    <property type="molecule type" value="Genomic_DNA"/>
</dbReference>
<dbReference type="AlphaFoldDB" id="A0A1J1I769"/>
<sequence>MFFVYKCFNLLHYHQQANLTTNNLVSIFKRYHHENYRSKNSLLIFLFMRFLCDCLTEEFMRILWETFF</sequence>
<proteinExistence type="predicted"/>
<organism evidence="1 2">
    <name type="scientific">Clunio marinus</name>
    <dbReference type="NCBI Taxonomy" id="568069"/>
    <lineage>
        <taxon>Eukaryota</taxon>
        <taxon>Metazoa</taxon>
        <taxon>Ecdysozoa</taxon>
        <taxon>Arthropoda</taxon>
        <taxon>Hexapoda</taxon>
        <taxon>Insecta</taxon>
        <taxon>Pterygota</taxon>
        <taxon>Neoptera</taxon>
        <taxon>Endopterygota</taxon>
        <taxon>Diptera</taxon>
        <taxon>Nematocera</taxon>
        <taxon>Chironomoidea</taxon>
        <taxon>Chironomidae</taxon>
        <taxon>Clunio</taxon>
    </lineage>
</organism>
<accession>A0A1J1I769</accession>
<keyword evidence="2" id="KW-1185">Reference proteome</keyword>
<dbReference type="Proteomes" id="UP000183832">
    <property type="component" value="Unassembled WGS sequence"/>
</dbReference>
<evidence type="ECO:0000313" key="1">
    <source>
        <dbReference type="EMBL" id="CRK96159.1"/>
    </source>
</evidence>
<gene>
    <name evidence="1" type="ORF">CLUMA_CG009588</name>
</gene>